<evidence type="ECO:0000313" key="1">
    <source>
        <dbReference type="EMBL" id="MCW7552838.1"/>
    </source>
</evidence>
<organism evidence="1 3">
    <name type="scientific">Endozoicomonas gorgoniicola</name>
    <dbReference type="NCBI Taxonomy" id="1234144"/>
    <lineage>
        <taxon>Bacteria</taxon>
        <taxon>Pseudomonadati</taxon>
        <taxon>Pseudomonadota</taxon>
        <taxon>Gammaproteobacteria</taxon>
        <taxon>Oceanospirillales</taxon>
        <taxon>Endozoicomonadaceae</taxon>
        <taxon>Endozoicomonas</taxon>
    </lineage>
</organism>
<sequence length="184" mass="21098">MTVSEYLRRFKQWRQQLCVDRLIVLMLALSNSLLLMHCLNSKPTVELSLPFMDAQVGIQSGKASQAYYEWWGLALAELLGNLNTQNLSFVESRLQSLFSPNLYQQVQTTLNQQFQQLRDDKVSMSFEPLSLDFNEQSQTVTVAGNSVLSSGNQRLSGRKTYSFRFDMILYRPVLTALQIESDLK</sequence>
<accession>A0ABT3MUT1</accession>
<name>A0ABT3MUT1_9GAMM</name>
<keyword evidence="3" id="KW-1185">Reference proteome</keyword>
<dbReference type="RefSeq" id="WP_262567746.1">
    <property type="nucleotide sequence ID" value="NZ_JAPFCC010000001.1"/>
</dbReference>
<dbReference type="EMBL" id="JAPFCC010000001">
    <property type="protein sequence ID" value="MCW7553720.1"/>
    <property type="molecule type" value="Genomic_DNA"/>
</dbReference>
<comment type="caution">
    <text evidence="1">The sequence shown here is derived from an EMBL/GenBank/DDBJ whole genome shotgun (WGS) entry which is preliminary data.</text>
</comment>
<dbReference type="InterPro" id="IPR007973">
    <property type="entry name" value="Pilus_assembly_TraE"/>
</dbReference>
<reference evidence="1 3" key="1">
    <citation type="submission" date="2022-10" db="EMBL/GenBank/DDBJ databases">
        <title>High-quality genome sequences of two octocoral-associated bacteria, Endozoicomonas euniceicola EF212 and Endozoicomonas gorgoniicola PS125.</title>
        <authorList>
            <person name="Chiou Y.-J."/>
            <person name="Chen Y.-H."/>
        </authorList>
    </citation>
    <scope>NUCLEOTIDE SEQUENCE [LARGE SCALE GENOMIC DNA]</scope>
    <source>
        <strain evidence="1 3">PS125</strain>
    </source>
</reference>
<dbReference type="Pfam" id="PF05309">
    <property type="entry name" value="TraE"/>
    <property type="match status" value="1"/>
</dbReference>
<evidence type="ECO:0000313" key="2">
    <source>
        <dbReference type="EMBL" id="MCW7553720.1"/>
    </source>
</evidence>
<proteinExistence type="predicted"/>
<protein>
    <submittedName>
        <fullName evidence="1">Type IV conjugative transfer system protein TraE</fullName>
    </submittedName>
</protein>
<evidence type="ECO:0000313" key="3">
    <source>
        <dbReference type="Proteomes" id="UP001209854"/>
    </source>
</evidence>
<gene>
    <name evidence="1" type="ORF">NX722_09320</name>
    <name evidence="2" type="ORF">NX722_13990</name>
</gene>
<dbReference type="EMBL" id="JAPFCC010000001">
    <property type="protein sequence ID" value="MCW7552838.1"/>
    <property type="molecule type" value="Genomic_DNA"/>
</dbReference>
<dbReference type="Proteomes" id="UP001209854">
    <property type="component" value="Unassembled WGS sequence"/>
</dbReference>